<keyword evidence="2" id="KW-0813">Transport</keyword>
<feature type="transmembrane region" description="Helical" evidence="9">
    <location>
        <begin position="94"/>
        <end position="117"/>
    </location>
</feature>
<dbReference type="GO" id="GO:0005886">
    <property type="term" value="C:plasma membrane"/>
    <property type="evidence" value="ECO:0007669"/>
    <property type="project" value="UniProtKB-SubCell"/>
</dbReference>
<dbReference type="PANTHER" id="PTHR11795">
    <property type="entry name" value="BRANCHED-CHAIN AMINO ACID TRANSPORT SYSTEM PERMEASE PROTEIN LIVH"/>
    <property type="match status" value="1"/>
</dbReference>
<dbReference type="CDD" id="cd06582">
    <property type="entry name" value="TM_PBP1_LivH_like"/>
    <property type="match status" value="1"/>
</dbReference>
<feature type="transmembrane region" description="Helical" evidence="9">
    <location>
        <begin position="6"/>
        <end position="29"/>
    </location>
</feature>
<keyword evidence="3" id="KW-1003">Cell membrane</keyword>
<dbReference type="GO" id="GO:0022857">
    <property type="term" value="F:transmembrane transporter activity"/>
    <property type="evidence" value="ECO:0007669"/>
    <property type="project" value="InterPro"/>
</dbReference>
<evidence type="ECO:0000256" key="8">
    <source>
        <dbReference type="ARBA" id="ARBA00037998"/>
    </source>
</evidence>
<evidence type="ECO:0000256" key="6">
    <source>
        <dbReference type="ARBA" id="ARBA00022989"/>
    </source>
</evidence>
<feature type="transmembrane region" description="Helical" evidence="9">
    <location>
        <begin position="62"/>
        <end position="82"/>
    </location>
</feature>
<accession>A0A7W6EI61</accession>
<gene>
    <name evidence="10" type="ORF">FHS81_002498</name>
</gene>
<evidence type="ECO:0000256" key="9">
    <source>
        <dbReference type="SAM" id="Phobius"/>
    </source>
</evidence>
<evidence type="ECO:0000256" key="5">
    <source>
        <dbReference type="ARBA" id="ARBA00022970"/>
    </source>
</evidence>
<evidence type="ECO:0000256" key="7">
    <source>
        <dbReference type="ARBA" id="ARBA00023136"/>
    </source>
</evidence>
<dbReference type="Pfam" id="PF02653">
    <property type="entry name" value="BPD_transp_2"/>
    <property type="match status" value="1"/>
</dbReference>
<feature type="transmembrane region" description="Helical" evidence="9">
    <location>
        <begin position="137"/>
        <end position="161"/>
    </location>
</feature>
<comment type="caution">
    <text evidence="10">The sequence shown here is derived from an EMBL/GenBank/DDBJ whole genome shotgun (WGS) entry which is preliminary data.</text>
</comment>
<sequence length="288" mass="30462">MQLSYFLQLLLNGTVAGLGYALIAIGWTILLGMARLVNFAHGTMYMLAAFVTWYLMRMQGFEYLPAILVSCLVLAVLCIVMQHMMARQIQTQDLTSIMIITLGISYILTGAAGLFFGGTPQNIASPLRALRLTVGDVRLTGLDLTIILVTLIIYAAVWLVLRRSRIGAAMRALAEDGKLAQLYGINPALLLGGIFAFEGASVALAAGLIAPRAPILTTMGFQEVILTFVIVVIGGIGSVPGALVAGLAIGIFISFFSALVSSAFALSAVFATLLVFLVARPSGFGKGI</sequence>
<name>A0A7W6EI61_9HYPH</name>
<dbReference type="Proteomes" id="UP000537592">
    <property type="component" value="Unassembled WGS sequence"/>
</dbReference>
<proteinExistence type="inferred from homology"/>
<feature type="transmembrane region" description="Helical" evidence="9">
    <location>
        <begin position="225"/>
        <end position="249"/>
    </location>
</feature>
<dbReference type="InterPro" id="IPR001851">
    <property type="entry name" value="ABC_transp_permease"/>
</dbReference>
<dbReference type="PANTHER" id="PTHR11795:SF445">
    <property type="entry name" value="AMINO ACID ABC TRANSPORTER PERMEASE PROTEIN"/>
    <property type="match status" value="1"/>
</dbReference>
<comment type="similarity">
    <text evidence="8">Belongs to the binding-protein-dependent transport system permease family. LivHM subfamily.</text>
</comment>
<comment type="subcellular location">
    <subcellularLocation>
        <location evidence="1">Cell membrane</location>
        <topology evidence="1">Multi-pass membrane protein</topology>
    </subcellularLocation>
</comment>
<evidence type="ECO:0000256" key="4">
    <source>
        <dbReference type="ARBA" id="ARBA00022692"/>
    </source>
</evidence>
<dbReference type="InterPro" id="IPR052157">
    <property type="entry name" value="BCAA_transport_permease"/>
</dbReference>
<keyword evidence="7 9" id="KW-0472">Membrane</keyword>
<feature type="transmembrane region" description="Helical" evidence="9">
    <location>
        <begin position="36"/>
        <end position="56"/>
    </location>
</feature>
<dbReference type="GO" id="GO:0006865">
    <property type="term" value="P:amino acid transport"/>
    <property type="evidence" value="ECO:0007669"/>
    <property type="project" value="UniProtKB-KW"/>
</dbReference>
<reference evidence="10 11" key="1">
    <citation type="submission" date="2020-08" db="EMBL/GenBank/DDBJ databases">
        <title>Genomic Encyclopedia of Type Strains, Phase IV (KMG-IV): sequencing the most valuable type-strain genomes for metagenomic binning, comparative biology and taxonomic classification.</title>
        <authorList>
            <person name="Goeker M."/>
        </authorList>
    </citation>
    <scope>NUCLEOTIDE SEQUENCE [LARGE SCALE GENOMIC DNA]</scope>
    <source>
        <strain evidence="10 11">DSM 28760</strain>
    </source>
</reference>
<evidence type="ECO:0000256" key="1">
    <source>
        <dbReference type="ARBA" id="ARBA00004651"/>
    </source>
</evidence>
<feature type="transmembrane region" description="Helical" evidence="9">
    <location>
        <begin position="256"/>
        <end position="279"/>
    </location>
</feature>
<dbReference type="EMBL" id="JACICC010000006">
    <property type="protein sequence ID" value="MBB3810397.1"/>
    <property type="molecule type" value="Genomic_DNA"/>
</dbReference>
<protein>
    <submittedName>
        <fullName evidence="10">Branched-chain amino acid transport system permease protein</fullName>
    </submittedName>
</protein>
<dbReference type="RefSeq" id="WP_183753349.1">
    <property type="nucleotide sequence ID" value="NZ_JACICC010000006.1"/>
</dbReference>
<evidence type="ECO:0000256" key="3">
    <source>
        <dbReference type="ARBA" id="ARBA00022475"/>
    </source>
</evidence>
<keyword evidence="11" id="KW-1185">Reference proteome</keyword>
<organism evidence="10 11">
    <name type="scientific">Pseudochelatococcus contaminans</name>
    <dbReference type="NCBI Taxonomy" id="1538103"/>
    <lineage>
        <taxon>Bacteria</taxon>
        <taxon>Pseudomonadati</taxon>
        <taxon>Pseudomonadota</taxon>
        <taxon>Alphaproteobacteria</taxon>
        <taxon>Hyphomicrobiales</taxon>
        <taxon>Chelatococcaceae</taxon>
        <taxon>Pseudochelatococcus</taxon>
    </lineage>
</organism>
<keyword evidence="4 9" id="KW-0812">Transmembrane</keyword>
<evidence type="ECO:0000313" key="11">
    <source>
        <dbReference type="Proteomes" id="UP000537592"/>
    </source>
</evidence>
<evidence type="ECO:0000256" key="2">
    <source>
        <dbReference type="ARBA" id="ARBA00022448"/>
    </source>
</evidence>
<evidence type="ECO:0000313" key="10">
    <source>
        <dbReference type="EMBL" id="MBB3810397.1"/>
    </source>
</evidence>
<dbReference type="AlphaFoldDB" id="A0A7W6EI61"/>
<keyword evidence="5" id="KW-0029">Amino-acid transport</keyword>
<keyword evidence="6 9" id="KW-1133">Transmembrane helix</keyword>
<feature type="transmembrane region" description="Helical" evidence="9">
    <location>
        <begin position="188"/>
        <end position="210"/>
    </location>
</feature>